<feature type="non-terminal residue" evidence="2">
    <location>
        <position position="1"/>
    </location>
</feature>
<reference evidence="3" key="1">
    <citation type="journal article" date="2005" name="Nature">
        <title>The map-based sequence of the rice genome.</title>
        <authorList>
            <consortium name="International rice genome sequencing project (IRGSP)"/>
            <person name="Matsumoto T."/>
            <person name="Wu J."/>
            <person name="Kanamori H."/>
            <person name="Katayose Y."/>
            <person name="Fujisawa M."/>
            <person name="Namiki N."/>
            <person name="Mizuno H."/>
            <person name="Yamamoto K."/>
            <person name="Antonio B.A."/>
            <person name="Baba T."/>
            <person name="Sakata K."/>
            <person name="Nagamura Y."/>
            <person name="Aoki H."/>
            <person name="Arikawa K."/>
            <person name="Arita K."/>
            <person name="Bito T."/>
            <person name="Chiden Y."/>
            <person name="Fujitsuka N."/>
            <person name="Fukunaka R."/>
            <person name="Hamada M."/>
            <person name="Harada C."/>
            <person name="Hayashi A."/>
            <person name="Hijishita S."/>
            <person name="Honda M."/>
            <person name="Hosokawa S."/>
            <person name="Ichikawa Y."/>
            <person name="Idonuma A."/>
            <person name="Iijima M."/>
            <person name="Ikeda M."/>
            <person name="Ikeno M."/>
            <person name="Ito K."/>
            <person name="Ito S."/>
            <person name="Ito T."/>
            <person name="Ito Y."/>
            <person name="Ito Y."/>
            <person name="Iwabuchi A."/>
            <person name="Kamiya K."/>
            <person name="Karasawa W."/>
            <person name="Kurita K."/>
            <person name="Katagiri S."/>
            <person name="Kikuta A."/>
            <person name="Kobayashi H."/>
            <person name="Kobayashi N."/>
            <person name="Machita K."/>
            <person name="Maehara T."/>
            <person name="Masukawa M."/>
            <person name="Mizubayashi T."/>
            <person name="Mukai Y."/>
            <person name="Nagasaki H."/>
            <person name="Nagata Y."/>
            <person name="Naito S."/>
            <person name="Nakashima M."/>
            <person name="Nakama Y."/>
            <person name="Nakamichi Y."/>
            <person name="Nakamura M."/>
            <person name="Meguro A."/>
            <person name="Negishi M."/>
            <person name="Ohta I."/>
            <person name="Ohta T."/>
            <person name="Okamoto M."/>
            <person name="Ono N."/>
            <person name="Saji S."/>
            <person name="Sakaguchi M."/>
            <person name="Sakai K."/>
            <person name="Shibata M."/>
            <person name="Shimokawa T."/>
            <person name="Song J."/>
            <person name="Takazaki Y."/>
            <person name="Terasawa K."/>
            <person name="Tsugane M."/>
            <person name="Tsuji K."/>
            <person name="Ueda S."/>
            <person name="Waki K."/>
            <person name="Yamagata H."/>
            <person name="Yamamoto M."/>
            <person name="Yamamoto S."/>
            <person name="Yamane H."/>
            <person name="Yoshiki S."/>
            <person name="Yoshihara R."/>
            <person name="Yukawa K."/>
            <person name="Zhong H."/>
            <person name="Yano M."/>
            <person name="Yuan Q."/>
            <person name="Ouyang S."/>
            <person name="Liu J."/>
            <person name="Jones K.M."/>
            <person name="Gansberger K."/>
            <person name="Moffat K."/>
            <person name="Hill J."/>
            <person name="Bera J."/>
            <person name="Fadrosh D."/>
            <person name="Jin S."/>
            <person name="Johri S."/>
            <person name="Kim M."/>
            <person name="Overton L."/>
            <person name="Reardon M."/>
            <person name="Tsitrin T."/>
            <person name="Vuong H."/>
            <person name="Weaver B."/>
            <person name="Ciecko A."/>
            <person name="Tallon L."/>
            <person name="Jackson J."/>
            <person name="Pai G."/>
            <person name="Aken S.V."/>
            <person name="Utterback T."/>
            <person name="Reidmuller S."/>
            <person name="Feldblyum T."/>
            <person name="Hsiao J."/>
            <person name="Zismann V."/>
            <person name="Iobst S."/>
            <person name="de Vazeille A.R."/>
            <person name="Buell C.R."/>
            <person name="Ying K."/>
            <person name="Li Y."/>
            <person name="Lu T."/>
            <person name="Huang Y."/>
            <person name="Zhao Q."/>
            <person name="Feng Q."/>
            <person name="Zhang L."/>
            <person name="Zhu J."/>
            <person name="Weng Q."/>
            <person name="Mu J."/>
            <person name="Lu Y."/>
            <person name="Fan D."/>
            <person name="Liu Y."/>
            <person name="Guan J."/>
            <person name="Zhang Y."/>
            <person name="Yu S."/>
            <person name="Liu X."/>
            <person name="Zhang Y."/>
            <person name="Hong G."/>
            <person name="Han B."/>
            <person name="Choisne N."/>
            <person name="Demange N."/>
            <person name="Orjeda G."/>
            <person name="Samain S."/>
            <person name="Cattolico L."/>
            <person name="Pelletier E."/>
            <person name="Couloux A."/>
            <person name="Segurens B."/>
            <person name="Wincker P."/>
            <person name="D'Hont A."/>
            <person name="Scarpelli C."/>
            <person name="Weissenbach J."/>
            <person name="Salanoubat M."/>
            <person name="Quetier F."/>
            <person name="Yu Y."/>
            <person name="Kim H.R."/>
            <person name="Rambo T."/>
            <person name="Currie J."/>
            <person name="Collura K."/>
            <person name="Luo M."/>
            <person name="Yang T."/>
            <person name="Ammiraju J.S.S."/>
            <person name="Engler F."/>
            <person name="Soderlund C."/>
            <person name="Wing R.A."/>
            <person name="Palmer L.E."/>
            <person name="de la Bastide M."/>
            <person name="Spiegel L."/>
            <person name="Nascimento L."/>
            <person name="Zutavern T."/>
            <person name="O'Shaughnessy A."/>
            <person name="Dike S."/>
            <person name="Dedhia N."/>
            <person name="Preston R."/>
            <person name="Balija V."/>
            <person name="McCombie W.R."/>
            <person name="Chow T."/>
            <person name="Chen H."/>
            <person name="Chung M."/>
            <person name="Chen C."/>
            <person name="Shaw J."/>
            <person name="Wu H."/>
            <person name="Hsiao K."/>
            <person name="Chao Y."/>
            <person name="Chu M."/>
            <person name="Cheng C."/>
            <person name="Hour A."/>
            <person name="Lee P."/>
            <person name="Lin S."/>
            <person name="Lin Y."/>
            <person name="Liou J."/>
            <person name="Liu S."/>
            <person name="Hsing Y."/>
            <person name="Raghuvanshi S."/>
            <person name="Mohanty A."/>
            <person name="Bharti A.K."/>
            <person name="Gaur A."/>
            <person name="Gupta V."/>
            <person name="Kumar D."/>
            <person name="Ravi V."/>
            <person name="Vij S."/>
            <person name="Kapur A."/>
            <person name="Khurana P."/>
            <person name="Khurana P."/>
            <person name="Khurana J.P."/>
            <person name="Tyagi A.K."/>
            <person name="Gaikwad K."/>
            <person name="Singh A."/>
            <person name="Dalal V."/>
            <person name="Srivastava S."/>
            <person name="Dixit A."/>
            <person name="Pal A.K."/>
            <person name="Ghazi I.A."/>
            <person name="Yadav M."/>
            <person name="Pandit A."/>
            <person name="Bhargava A."/>
            <person name="Sureshbabu K."/>
            <person name="Batra K."/>
            <person name="Sharma T.R."/>
            <person name="Mohapatra T."/>
            <person name="Singh N.K."/>
            <person name="Messing J."/>
            <person name="Nelson A.B."/>
            <person name="Fuks G."/>
            <person name="Kavchok S."/>
            <person name="Keizer G."/>
            <person name="Linton E."/>
            <person name="Llaca V."/>
            <person name="Song R."/>
            <person name="Tanyolac B."/>
            <person name="Young S."/>
            <person name="Ho-Il K."/>
            <person name="Hahn J.H."/>
            <person name="Sangsakoo G."/>
            <person name="Vanavichit A."/>
            <person name="de Mattos Luiz.A.T."/>
            <person name="Zimmer P.D."/>
            <person name="Malone G."/>
            <person name="Dellagostin O."/>
            <person name="de Oliveira A.C."/>
            <person name="Bevan M."/>
            <person name="Bancroft I."/>
            <person name="Minx P."/>
            <person name="Cordum H."/>
            <person name="Wilson R."/>
            <person name="Cheng Z."/>
            <person name="Jin W."/>
            <person name="Jiang J."/>
            <person name="Leong S.A."/>
            <person name="Iwama H."/>
            <person name="Gojobori T."/>
            <person name="Itoh T."/>
            <person name="Niimura Y."/>
            <person name="Fujii Y."/>
            <person name="Habara T."/>
            <person name="Sakai H."/>
            <person name="Sato Y."/>
            <person name="Wilson G."/>
            <person name="Kumar K."/>
            <person name="McCouch S."/>
            <person name="Juretic N."/>
            <person name="Hoen D."/>
            <person name="Wright S."/>
            <person name="Bruskiewich R."/>
            <person name="Bureau T."/>
            <person name="Miyao A."/>
            <person name="Hirochika H."/>
            <person name="Nishikawa T."/>
            <person name="Kadowaki K."/>
            <person name="Sugiura M."/>
            <person name="Burr B."/>
            <person name="Sasaki T."/>
        </authorList>
    </citation>
    <scope>NUCLEOTIDE SEQUENCE [LARGE SCALE GENOMIC DNA]</scope>
    <source>
        <strain evidence="3">cv. Nipponbare</strain>
    </source>
</reference>
<feature type="region of interest" description="Disordered" evidence="1">
    <location>
        <begin position="136"/>
        <end position="229"/>
    </location>
</feature>
<proteinExistence type="predicted"/>
<dbReference type="Proteomes" id="UP000059680">
    <property type="component" value="Chromosome 4"/>
</dbReference>
<dbReference type="InParanoid" id="A0A0P0WDN7"/>
<dbReference type="FunCoup" id="A0A0P0WDN7">
    <property type="interactions" value="5"/>
</dbReference>
<keyword evidence="3" id="KW-1185">Reference proteome</keyword>
<organism evidence="2 3">
    <name type="scientific">Oryza sativa subsp. japonica</name>
    <name type="common">Rice</name>
    <dbReference type="NCBI Taxonomy" id="39947"/>
    <lineage>
        <taxon>Eukaryota</taxon>
        <taxon>Viridiplantae</taxon>
        <taxon>Streptophyta</taxon>
        <taxon>Embryophyta</taxon>
        <taxon>Tracheophyta</taxon>
        <taxon>Spermatophyta</taxon>
        <taxon>Magnoliopsida</taxon>
        <taxon>Liliopsida</taxon>
        <taxon>Poales</taxon>
        <taxon>Poaceae</taxon>
        <taxon>BOP clade</taxon>
        <taxon>Oryzoideae</taxon>
        <taxon>Oryzeae</taxon>
        <taxon>Oryzinae</taxon>
        <taxon>Oryza</taxon>
        <taxon>Oryza sativa</taxon>
    </lineage>
</organism>
<feature type="compositionally biased region" description="Low complexity" evidence="1">
    <location>
        <begin position="186"/>
        <end position="196"/>
    </location>
</feature>
<evidence type="ECO:0000313" key="2">
    <source>
        <dbReference type="EMBL" id="BAS90463.1"/>
    </source>
</evidence>
<feature type="non-terminal residue" evidence="2">
    <location>
        <position position="271"/>
    </location>
</feature>
<dbReference type="AlphaFoldDB" id="A0A0P0WDN7"/>
<dbReference type="Gramene" id="Os04t0559750-00">
    <property type="protein sequence ID" value="Os04t0559750-00"/>
    <property type="gene ID" value="Os04g0559750"/>
</dbReference>
<accession>A0A0P0WDN7</accession>
<reference evidence="2 3" key="3">
    <citation type="journal article" date="2013" name="Rice">
        <title>Improvement of the Oryza sativa Nipponbare reference genome using next generation sequence and optical map data.</title>
        <authorList>
            <person name="Kawahara Y."/>
            <person name="de la Bastide M."/>
            <person name="Hamilton J.P."/>
            <person name="Kanamori H."/>
            <person name="McCombie W.R."/>
            <person name="Ouyang S."/>
            <person name="Schwartz D.C."/>
            <person name="Tanaka T."/>
            <person name="Wu J."/>
            <person name="Zhou S."/>
            <person name="Childs K.L."/>
            <person name="Davidson R.M."/>
            <person name="Lin H."/>
            <person name="Quesada-Ocampo L."/>
            <person name="Vaillancourt B."/>
            <person name="Sakai H."/>
            <person name="Lee S.S."/>
            <person name="Kim J."/>
            <person name="Numa H."/>
            <person name="Itoh T."/>
            <person name="Buell C.R."/>
            <person name="Matsumoto T."/>
        </authorList>
    </citation>
    <scope>NUCLEOTIDE SEQUENCE [LARGE SCALE GENOMIC DNA]</scope>
    <source>
        <strain evidence="3">cv. Nipponbare</strain>
    </source>
</reference>
<evidence type="ECO:0000256" key="1">
    <source>
        <dbReference type="SAM" id="MobiDB-lite"/>
    </source>
</evidence>
<name>A0A0P0WDN7_ORYSJ</name>
<gene>
    <name evidence="2" type="ordered locus">Os04g0559750</name>
    <name evidence="2" type="ORF">OSNPB_040559750</name>
</gene>
<evidence type="ECO:0000313" key="3">
    <source>
        <dbReference type="Proteomes" id="UP000059680"/>
    </source>
</evidence>
<protein>
    <submittedName>
        <fullName evidence="2">Os04g0559750 protein</fullName>
    </submittedName>
</protein>
<feature type="region of interest" description="Disordered" evidence="1">
    <location>
        <begin position="1"/>
        <end position="73"/>
    </location>
</feature>
<sequence length="271" mass="27509">PDDHLVVDGSKGSANEGANPEDPLQNQQIAAGVNDGSAKAPRWVDAGAGDGDGGQVNQEHRKPDWHSWYTNRNVGVPGVPLGVGGGEDGVDEDEGADDLGAEAVALGVAGRDDVGAAAGGLVQALLEALDDAGATDGAEALHHHVEEGPGEGQLPGEEEAEGDGRVDVAAGDAGGAVDEGEDHAAEGPGDALDADGGALGGGVVDPHDGEDGDVKEEEGGHELGDPCAVEGPRLELPWLEQRRRRRLLVVLVVGALRRRADRLPLRELVGS</sequence>
<dbReference type="EMBL" id="AP014960">
    <property type="protein sequence ID" value="BAS90463.1"/>
    <property type="molecule type" value="Genomic_DNA"/>
</dbReference>
<dbReference type="PaxDb" id="39947-A0A0P0WDN7"/>
<dbReference type="eggNOG" id="ENOG502SQRR">
    <property type="taxonomic scope" value="Eukaryota"/>
</dbReference>
<reference evidence="2 3" key="2">
    <citation type="journal article" date="2013" name="Plant Cell Physiol.">
        <title>Rice Annotation Project Database (RAP-DB): an integrative and interactive database for rice genomics.</title>
        <authorList>
            <person name="Sakai H."/>
            <person name="Lee S.S."/>
            <person name="Tanaka T."/>
            <person name="Numa H."/>
            <person name="Kim J."/>
            <person name="Kawahara Y."/>
            <person name="Wakimoto H."/>
            <person name="Yang C.C."/>
            <person name="Iwamoto M."/>
            <person name="Abe T."/>
            <person name="Yamada Y."/>
            <person name="Muto A."/>
            <person name="Inokuchi H."/>
            <person name="Ikemura T."/>
            <person name="Matsumoto T."/>
            <person name="Sasaki T."/>
            <person name="Itoh T."/>
        </authorList>
    </citation>
    <scope>NUCLEOTIDE SEQUENCE [LARGE SCALE GENOMIC DNA]</scope>
    <source>
        <strain evidence="3">cv. Nipponbare</strain>
    </source>
</reference>